<name>A0A4Q9KBF4_9ACTN</name>
<keyword evidence="4 10" id="KW-0812">Transmembrane</keyword>
<evidence type="ECO:0000256" key="7">
    <source>
        <dbReference type="ARBA" id="ARBA00022989"/>
    </source>
</evidence>
<accession>A0A4Q9KBF4</accession>
<evidence type="ECO:0000256" key="2">
    <source>
        <dbReference type="ARBA" id="ARBA00022448"/>
    </source>
</evidence>
<evidence type="ECO:0000313" key="14">
    <source>
        <dbReference type="Proteomes" id="UP000292373"/>
    </source>
</evidence>
<organism evidence="13 14">
    <name type="scientific">Propioniciclava sinopodophylli</name>
    <dbReference type="NCBI Taxonomy" id="1837344"/>
    <lineage>
        <taxon>Bacteria</taxon>
        <taxon>Bacillati</taxon>
        <taxon>Actinomycetota</taxon>
        <taxon>Actinomycetes</taxon>
        <taxon>Propionibacteriales</taxon>
        <taxon>Propionibacteriaceae</taxon>
        <taxon>Propioniciclava</taxon>
    </lineage>
</organism>
<dbReference type="InterPro" id="IPR036640">
    <property type="entry name" value="ABC1_TM_sf"/>
</dbReference>
<evidence type="ECO:0000256" key="9">
    <source>
        <dbReference type="ARBA" id="ARBA00061644"/>
    </source>
</evidence>
<dbReference type="GO" id="GO:0015421">
    <property type="term" value="F:ABC-type oligopeptide transporter activity"/>
    <property type="evidence" value="ECO:0007669"/>
    <property type="project" value="TreeGrafter"/>
</dbReference>
<evidence type="ECO:0000313" key="13">
    <source>
        <dbReference type="EMBL" id="TBT83128.1"/>
    </source>
</evidence>
<dbReference type="Pfam" id="PF00005">
    <property type="entry name" value="ABC_tran"/>
    <property type="match status" value="1"/>
</dbReference>
<comment type="caution">
    <text evidence="13">The sequence shown here is derived from an EMBL/GenBank/DDBJ whole genome shotgun (WGS) entry which is preliminary data.</text>
</comment>
<evidence type="ECO:0000256" key="8">
    <source>
        <dbReference type="ARBA" id="ARBA00023136"/>
    </source>
</evidence>
<keyword evidence="2" id="KW-0813">Transport</keyword>
<feature type="transmembrane region" description="Helical" evidence="10">
    <location>
        <begin position="270"/>
        <end position="292"/>
    </location>
</feature>
<dbReference type="InterPro" id="IPR017871">
    <property type="entry name" value="ABC_transporter-like_CS"/>
</dbReference>
<dbReference type="AlphaFoldDB" id="A0A4Q9KBF4"/>
<evidence type="ECO:0000256" key="5">
    <source>
        <dbReference type="ARBA" id="ARBA00022741"/>
    </source>
</evidence>
<comment type="similarity">
    <text evidence="9">Belongs to the ABC transporter superfamily. Lipid exporter (TC 3.A.1.106) family.</text>
</comment>
<dbReference type="InterPro" id="IPR003593">
    <property type="entry name" value="AAA+_ATPase"/>
</dbReference>
<feature type="transmembrane region" description="Helical" evidence="10">
    <location>
        <begin position="81"/>
        <end position="109"/>
    </location>
</feature>
<dbReference type="Gene3D" id="3.40.50.300">
    <property type="entry name" value="P-loop containing nucleotide triphosphate hydrolases"/>
    <property type="match status" value="1"/>
</dbReference>
<dbReference type="OrthoDB" id="9806127at2"/>
<dbReference type="SUPFAM" id="SSF52540">
    <property type="entry name" value="P-loop containing nucleoside triphosphate hydrolases"/>
    <property type="match status" value="1"/>
</dbReference>
<feature type="domain" description="ABC transporter" evidence="11">
    <location>
        <begin position="360"/>
        <end position="594"/>
    </location>
</feature>
<proteinExistence type="inferred from homology"/>
<feature type="transmembrane region" description="Helical" evidence="10">
    <location>
        <begin position="162"/>
        <end position="183"/>
    </location>
</feature>
<dbReference type="InterPro" id="IPR027417">
    <property type="entry name" value="P-loop_NTPase"/>
</dbReference>
<sequence>MTAGRPHGPVPPRRPSGPVLRLIGLSPAGAAVVIPYRGTLATLASVSLVGALMEAGFLVLVTGTILALAGGQDALTPVLGFSLPVGVALAIGFVALFLRLAVATVGVWLSAELAARVTGDQRDRLARSFLNASWSVQQAEPSGRLQELMSSFVWKATQTAQLVGQMITAGLSLVAFLGTGLVIDPLLTAGVLVVLAVLGSVLTPLRRLVRRISQRAATSGVQYATSVSELGALGQEMHVFGARDSFLHQLEERSSRTIDDGRKVQVTQGLLTPVYTFLAYAAVLAGMAALWALGVQDLASVGAVMLLMLRSLAYAQQLLTVSGQLAANEPFLENLDRMVRDYRSAAASDGSRVPAHVTPLTFTRVTFGYGDDRVALTELTGEIGRGELIGVVGPSGAGKSTLAQLALGLRDPLAGRITVAGEDLRSVNRDWWTDRVAFVAQEPRLFTGTVAENIRFFRSGISDEDLRVAARQANVLADIEALPRGFDTHLGERGGQLSGGQRQRLSIARALVGRPELLIMDEPTSALDGRSESLIRDTMAELHGSVTMLVIAHRLTTLDLCDRIMVVEGGRLTAFDTPDQLVRSNRYYRKALESAGMTTAIGEE</sequence>
<evidence type="ECO:0000256" key="4">
    <source>
        <dbReference type="ARBA" id="ARBA00022692"/>
    </source>
</evidence>
<keyword evidence="8 10" id="KW-0472">Membrane</keyword>
<dbReference type="FunFam" id="3.40.50.300:FF:000299">
    <property type="entry name" value="ABC transporter ATP-binding protein/permease"/>
    <property type="match status" value="1"/>
</dbReference>
<evidence type="ECO:0000256" key="10">
    <source>
        <dbReference type="SAM" id="Phobius"/>
    </source>
</evidence>
<dbReference type="PROSITE" id="PS50893">
    <property type="entry name" value="ABC_TRANSPORTER_2"/>
    <property type="match status" value="1"/>
</dbReference>
<dbReference type="PROSITE" id="PS00211">
    <property type="entry name" value="ABC_TRANSPORTER_1"/>
    <property type="match status" value="1"/>
</dbReference>
<dbReference type="GO" id="GO:0005524">
    <property type="term" value="F:ATP binding"/>
    <property type="evidence" value="ECO:0007669"/>
    <property type="project" value="UniProtKB-KW"/>
</dbReference>
<dbReference type="PROSITE" id="PS50929">
    <property type="entry name" value="ABC_TM1F"/>
    <property type="match status" value="1"/>
</dbReference>
<keyword evidence="3" id="KW-1003">Cell membrane</keyword>
<feature type="transmembrane region" description="Helical" evidence="10">
    <location>
        <begin position="48"/>
        <end position="69"/>
    </location>
</feature>
<keyword evidence="5" id="KW-0547">Nucleotide-binding</keyword>
<comment type="subcellular location">
    <subcellularLocation>
        <location evidence="1">Cell membrane</location>
        <topology evidence="1">Multi-pass membrane protein</topology>
    </subcellularLocation>
</comment>
<dbReference type="Gene3D" id="1.20.1560.10">
    <property type="entry name" value="ABC transporter type 1, transmembrane domain"/>
    <property type="match status" value="1"/>
</dbReference>
<dbReference type="InterPro" id="IPR003439">
    <property type="entry name" value="ABC_transporter-like_ATP-bd"/>
</dbReference>
<dbReference type="PANTHER" id="PTHR43394">
    <property type="entry name" value="ATP-DEPENDENT PERMEASE MDL1, MITOCHONDRIAL"/>
    <property type="match status" value="1"/>
</dbReference>
<dbReference type="Proteomes" id="UP000292373">
    <property type="component" value="Unassembled WGS sequence"/>
</dbReference>
<dbReference type="GO" id="GO:0005886">
    <property type="term" value="C:plasma membrane"/>
    <property type="evidence" value="ECO:0007669"/>
    <property type="project" value="UniProtKB-SubCell"/>
</dbReference>
<dbReference type="SUPFAM" id="SSF90123">
    <property type="entry name" value="ABC transporter transmembrane region"/>
    <property type="match status" value="1"/>
</dbReference>
<feature type="transmembrane region" description="Helical" evidence="10">
    <location>
        <begin position="189"/>
        <end position="205"/>
    </location>
</feature>
<dbReference type="InterPro" id="IPR039421">
    <property type="entry name" value="Type_1_exporter"/>
</dbReference>
<keyword evidence="6 13" id="KW-0067">ATP-binding</keyword>
<evidence type="ECO:0000256" key="3">
    <source>
        <dbReference type="ARBA" id="ARBA00022475"/>
    </source>
</evidence>
<dbReference type="EMBL" id="SDMQ01000014">
    <property type="protein sequence ID" value="TBT83128.1"/>
    <property type="molecule type" value="Genomic_DNA"/>
</dbReference>
<keyword evidence="7 10" id="KW-1133">Transmembrane helix</keyword>
<dbReference type="SMART" id="SM00382">
    <property type="entry name" value="AAA"/>
    <property type="match status" value="1"/>
</dbReference>
<dbReference type="Pfam" id="PF00664">
    <property type="entry name" value="ABC_membrane"/>
    <property type="match status" value="1"/>
</dbReference>
<gene>
    <name evidence="13" type="ORF">ET989_12595</name>
</gene>
<dbReference type="InterPro" id="IPR011527">
    <property type="entry name" value="ABC1_TM_dom"/>
</dbReference>
<evidence type="ECO:0000259" key="12">
    <source>
        <dbReference type="PROSITE" id="PS50929"/>
    </source>
</evidence>
<evidence type="ECO:0000259" key="11">
    <source>
        <dbReference type="PROSITE" id="PS50893"/>
    </source>
</evidence>
<dbReference type="GO" id="GO:0016887">
    <property type="term" value="F:ATP hydrolysis activity"/>
    <property type="evidence" value="ECO:0007669"/>
    <property type="project" value="InterPro"/>
</dbReference>
<evidence type="ECO:0000256" key="1">
    <source>
        <dbReference type="ARBA" id="ARBA00004651"/>
    </source>
</evidence>
<keyword evidence="14" id="KW-1185">Reference proteome</keyword>
<protein>
    <submittedName>
        <fullName evidence="13">ABC transporter ATP-binding protein</fullName>
    </submittedName>
</protein>
<reference evidence="13 14" key="1">
    <citation type="submission" date="2019-01" db="EMBL/GenBank/DDBJ databases">
        <title>Lactibacter flavus gen. nov., sp. nov., a novel bacterium of the family Propionibacteriaceae isolated from raw milk and dairy products.</title>
        <authorList>
            <person name="Huptas C."/>
            <person name="Wenning M."/>
            <person name="Breitenwieser F."/>
            <person name="Doll E."/>
            <person name="Von Neubeck M."/>
            <person name="Busse H.-J."/>
            <person name="Scherer S."/>
        </authorList>
    </citation>
    <scope>NUCLEOTIDE SEQUENCE [LARGE SCALE GENOMIC DNA]</scope>
    <source>
        <strain evidence="13 14">KCTC 33808</strain>
    </source>
</reference>
<dbReference type="PANTHER" id="PTHR43394:SF1">
    <property type="entry name" value="ATP-BINDING CASSETTE SUB-FAMILY B MEMBER 10, MITOCHONDRIAL"/>
    <property type="match status" value="1"/>
</dbReference>
<evidence type="ECO:0000256" key="6">
    <source>
        <dbReference type="ARBA" id="ARBA00022840"/>
    </source>
</evidence>
<feature type="domain" description="ABC transmembrane type-1" evidence="12">
    <location>
        <begin position="47"/>
        <end position="327"/>
    </location>
</feature>